<accession>A0AAV4BUG7</accession>
<proteinExistence type="predicted"/>
<dbReference type="AlphaFoldDB" id="A0AAV4BUG7"/>
<evidence type="ECO:0000313" key="2">
    <source>
        <dbReference type="Proteomes" id="UP000735302"/>
    </source>
</evidence>
<comment type="caution">
    <text evidence="1">The sequence shown here is derived from an EMBL/GenBank/DDBJ whole genome shotgun (WGS) entry which is preliminary data.</text>
</comment>
<name>A0AAV4BUG7_9GAST</name>
<gene>
    <name evidence="1" type="ORF">PoB_004852400</name>
</gene>
<evidence type="ECO:0000313" key="1">
    <source>
        <dbReference type="EMBL" id="GFO22019.1"/>
    </source>
</evidence>
<dbReference type="EMBL" id="BLXT01005315">
    <property type="protein sequence ID" value="GFO22019.1"/>
    <property type="molecule type" value="Genomic_DNA"/>
</dbReference>
<keyword evidence="2" id="KW-1185">Reference proteome</keyword>
<reference evidence="1 2" key="1">
    <citation type="journal article" date="2021" name="Elife">
        <title>Chloroplast acquisition without the gene transfer in kleptoplastic sea slugs, Plakobranchus ocellatus.</title>
        <authorList>
            <person name="Maeda T."/>
            <person name="Takahashi S."/>
            <person name="Yoshida T."/>
            <person name="Shimamura S."/>
            <person name="Takaki Y."/>
            <person name="Nagai Y."/>
            <person name="Toyoda A."/>
            <person name="Suzuki Y."/>
            <person name="Arimoto A."/>
            <person name="Ishii H."/>
            <person name="Satoh N."/>
            <person name="Nishiyama T."/>
            <person name="Hasebe M."/>
            <person name="Maruyama T."/>
            <person name="Minagawa J."/>
            <person name="Obokata J."/>
            <person name="Shigenobu S."/>
        </authorList>
    </citation>
    <scope>NUCLEOTIDE SEQUENCE [LARGE SCALE GENOMIC DNA]</scope>
</reference>
<sequence length="98" mass="10520">MELCSKPIETLTQAQAGMAGIAAGGVMTAADETQVCLTPAQCIVDSAIISKDTVMIFHHTHTLDHQCTIYLPLISPLRVIIMTTVTPSIRLKQSEANL</sequence>
<protein>
    <submittedName>
        <fullName evidence="1">Uncharacterized protein</fullName>
    </submittedName>
</protein>
<dbReference type="Proteomes" id="UP000735302">
    <property type="component" value="Unassembled WGS sequence"/>
</dbReference>
<organism evidence="1 2">
    <name type="scientific">Plakobranchus ocellatus</name>
    <dbReference type="NCBI Taxonomy" id="259542"/>
    <lineage>
        <taxon>Eukaryota</taxon>
        <taxon>Metazoa</taxon>
        <taxon>Spiralia</taxon>
        <taxon>Lophotrochozoa</taxon>
        <taxon>Mollusca</taxon>
        <taxon>Gastropoda</taxon>
        <taxon>Heterobranchia</taxon>
        <taxon>Euthyneura</taxon>
        <taxon>Panpulmonata</taxon>
        <taxon>Sacoglossa</taxon>
        <taxon>Placobranchoidea</taxon>
        <taxon>Plakobranchidae</taxon>
        <taxon>Plakobranchus</taxon>
    </lineage>
</organism>